<organism evidence="2 3">
    <name type="scientific">Novosphingobium anseongense</name>
    <dbReference type="NCBI Taxonomy" id="3133436"/>
    <lineage>
        <taxon>Bacteria</taxon>
        <taxon>Pseudomonadati</taxon>
        <taxon>Pseudomonadota</taxon>
        <taxon>Alphaproteobacteria</taxon>
        <taxon>Sphingomonadales</taxon>
        <taxon>Sphingomonadaceae</taxon>
        <taxon>Novosphingobium</taxon>
    </lineage>
</organism>
<keyword evidence="2" id="KW-0413">Isomerase</keyword>
<dbReference type="EMBL" id="JBBHJZ010000001">
    <property type="protein sequence ID" value="MEJ5975869.1"/>
    <property type="molecule type" value="Genomic_DNA"/>
</dbReference>
<feature type="domain" description="Xylose isomerase-like TIM barrel" evidence="1">
    <location>
        <begin position="21"/>
        <end position="249"/>
    </location>
</feature>
<dbReference type="InterPro" id="IPR013022">
    <property type="entry name" value="Xyl_isomerase-like_TIM-brl"/>
</dbReference>
<dbReference type="InterPro" id="IPR036237">
    <property type="entry name" value="Xyl_isomerase-like_sf"/>
</dbReference>
<proteinExistence type="predicted"/>
<dbReference type="Gene3D" id="3.20.20.150">
    <property type="entry name" value="Divalent-metal-dependent TIM barrel enzymes"/>
    <property type="match status" value="1"/>
</dbReference>
<dbReference type="Proteomes" id="UP001361239">
    <property type="component" value="Unassembled WGS sequence"/>
</dbReference>
<sequence length="266" mass="27823">MHRAISINTLCLPPASLGAQVDQVARIGARGISPELDQVLAFGTDESARVIRDAGLAVATLTHRAFGFATSAETEAARERLLRTLDVAAQTGADSVIMTTGGRGELSWPDAAERFVEAVTPCAEAARAAGMRLGIEPTSHLYADVSIVHRLADTVALARRAGIAVMIDLFACWADADLEVAIAEAGADIALVQVSDYIYGDRGLPCRAVPGDGAVPLDRVIPAIAHTGFSGWYDLEVIGPRLAAEGIEAGLARAAAYLAPLLETVR</sequence>
<evidence type="ECO:0000259" key="1">
    <source>
        <dbReference type="Pfam" id="PF01261"/>
    </source>
</evidence>
<dbReference type="InterPro" id="IPR050312">
    <property type="entry name" value="IolE/XylAMocC-like"/>
</dbReference>
<accession>A0ABU8RS14</accession>
<dbReference type="RefSeq" id="WP_339585798.1">
    <property type="nucleotide sequence ID" value="NZ_JBBHJZ010000001.1"/>
</dbReference>
<evidence type="ECO:0000313" key="3">
    <source>
        <dbReference type="Proteomes" id="UP001361239"/>
    </source>
</evidence>
<name>A0ABU8RS14_9SPHN</name>
<gene>
    <name evidence="2" type="ORF">WG901_04435</name>
</gene>
<dbReference type="PANTHER" id="PTHR12110:SF52">
    <property type="entry name" value="XYLOSE ISOMERASE"/>
    <property type="match status" value="1"/>
</dbReference>
<dbReference type="SUPFAM" id="SSF51658">
    <property type="entry name" value="Xylose isomerase-like"/>
    <property type="match status" value="1"/>
</dbReference>
<keyword evidence="3" id="KW-1185">Reference proteome</keyword>
<protein>
    <submittedName>
        <fullName evidence="2">Sugar phosphate isomerase/epimerase family protein</fullName>
    </submittedName>
</protein>
<dbReference type="GO" id="GO:0016853">
    <property type="term" value="F:isomerase activity"/>
    <property type="evidence" value="ECO:0007669"/>
    <property type="project" value="UniProtKB-KW"/>
</dbReference>
<dbReference type="Pfam" id="PF01261">
    <property type="entry name" value="AP_endonuc_2"/>
    <property type="match status" value="1"/>
</dbReference>
<dbReference type="PANTHER" id="PTHR12110">
    <property type="entry name" value="HYDROXYPYRUVATE ISOMERASE"/>
    <property type="match status" value="1"/>
</dbReference>
<reference evidence="2 3" key="1">
    <citation type="submission" date="2024-03" db="EMBL/GenBank/DDBJ databases">
        <authorList>
            <person name="Jo J.-H."/>
        </authorList>
    </citation>
    <scope>NUCLEOTIDE SEQUENCE [LARGE SCALE GENOMIC DNA]</scope>
    <source>
        <strain evidence="2 3">PS1R-30</strain>
    </source>
</reference>
<evidence type="ECO:0000313" key="2">
    <source>
        <dbReference type="EMBL" id="MEJ5975869.1"/>
    </source>
</evidence>
<comment type="caution">
    <text evidence="2">The sequence shown here is derived from an EMBL/GenBank/DDBJ whole genome shotgun (WGS) entry which is preliminary data.</text>
</comment>